<proteinExistence type="predicted"/>
<sequence>MNLQFIADGLIMGALIGLGAIGVTLTYSILRFANFAHGEFLAWGTYFTLALASGFGAMFGGSGTIGALSFGWPVLLAGLLAAVLTGLLALVLDRILFAKLRERGNAIVMVMASFGASMALRSLLEFLFTSEPAYFSRDIQIASPLGLGIRLTPDQVFLLGFTLVIVIVMERFMALSPTGRAMRAVSENPVLARVSGVDVDHVIRATWMIGGALACAAGVMLGITVQIRPFMGFDLLLPLFAAAILGGIGSVPGAVIGGLIVGVAEASAVQIVGADYRAAIAFLILIAVLLVKPSGLFGGRS</sequence>
<comment type="caution">
    <text evidence="1">The sequence shown here is derived from an EMBL/GenBank/DDBJ whole genome shotgun (WGS) entry which is preliminary data.</text>
</comment>
<accession>A0ACC5RF57</accession>
<evidence type="ECO:0000313" key="1">
    <source>
        <dbReference type="EMBL" id="MBK1871247.1"/>
    </source>
</evidence>
<evidence type="ECO:0000313" key="2">
    <source>
        <dbReference type="Proteomes" id="UP000616151"/>
    </source>
</evidence>
<dbReference type="Proteomes" id="UP000616151">
    <property type="component" value="Unassembled WGS sequence"/>
</dbReference>
<dbReference type="EMBL" id="JAENHL010000008">
    <property type="protein sequence ID" value="MBK1871247.1"/>
    <property type="molecule type" value="Genomic_DNA"/>
</dbReference>
<name>A0ACC5RF57_9HYPH</name>
<gene>
    <name evidence="1" type="ORF">JHL16_33080</name>
</gene>
<protein>
    <submittedName>
        <fullName evidence="1">Branched-chain amino acid ABC transporter permease</fullName>
    </submittedName>
</protein>
<organism evidence="1 2">
    <name type="scientific">Taklimakanibacter albus</name>
    <dbReference type="NCBI Taxonomy" id="2800327"/>
    <lineage>
        <taxon>Bacteria</taxon>
        <taxon>Pseudomonadati</taxon>
        <taxon>Pseudomonadota</taxon>
        <taxon>Alphaproteobacteria</taxon>
        <taxon>Hyphomicrobiales</taxon>
        <taxon>Aestuariivirgaceae</taxon>
        <taxon>Taklimakanibacter</taxon>
    </lineage>
</organism>
<reference evidence="1" key="1">
    <citation type="submission" date="2021-01" db="EMBL/GenBank/DDBJ databases">
        <authorList>
            <person name="Sun Q."/>
        </authorList>
    </citation>
    <scope>NUCLEOTIDE SEQUENCE</scope>
    <source>
        <strain evidence="1">YIM B02566</strain>
    </source>
</reference>
<keyword evidence="2" id="KW-1185">Reference proteome</keyword>